<dbReference type="Gene3D" id="3.40.50.300">
    <property type="entry name" value="P-loop containing nucleotide triphosphate hydrolases"/>
    <property type="match status" value="1"/>
</dbReference>
<dbReference type="SUPFAM" id="SSF52156">
    <property type="entry name" value="Initiation factor IF2/eIF5b, domain 3"/>
    <property type="match status" value="1"/>
</dbReference>
<evidence type="ECO:0000256" key="11">
    <source>
        <dbReference type="SAM" id="MobiDB-lite"/>
    </source>
</evidence>
<dbReference type="InterPro" id="IPR053905">
    <property type="entry name" value="EF-G-like_DII"/>
</dbReference>
<dbReference type="HAMAP" id="MF_00100_B">
    <property type="entry name" value="IF_2_B"/>
    <property type="match status" value="1"/>
</dbReference>
<dbReference type="Pfam" id="PF11987">
    <property type="entry name" value="IF-2"/>
    <property type="match status" value="1"/>
</dbReference>
<feature type="compositionally biased region" description="Low complexity" evidence="11">
    <location>
        <begin position="850"/>
        <end position="863"/>
    </location>
</feature>
<feature type="region of interest" description="Disordered" evidence="11">
    <location>
        <begin position="83"/>
        <end position="113"/>
    </location>
</feature>
<evidence type="ECO:0000256" key="6">
    <source>
        <dbReference type="ARBA" id="ARBA00022946"/>
    </source>
</evidence>
<dbReference type="InterPro" id="IPR044145">
    <property type="entry name" value="IF2_II"/>
</dbReference>
<evidence type="ECO:0000256" key="1">
    <source>
        <dbReference type="ARBA" id="ARBA00004173"/>
    </source>
</evidence>
<evidence type="ECO:0000256" key="9">
    <source>
        <dbReference type="ARBA" id="ARBA00025162"/>
    </source>
</evidence>
<evidence type="ECO:0000313" key="13">
    <source>
        <dbReference type="EMBL" id="KAJ1986438.1"/>
    </source>
</evidence>
<dbReference type="InterPro" id="IPR000178">
    <property type="entry name" value="TF_IF2_bacterial-like"/>
</dbReference>
<sequence length="1077" mass="117536">EEPELLSPNKPEDQSTNINAQTSSDDSSNSANQTTHEKKRQTHVTGSSQSIPIVKRPDEAGGMSSMSWAAKYKEKLQLEAKEMAKRKEREISERQTKEMAEQQAKEMAEKKLEQMAERKWQEMVERKAKELAELKARIEGTLNAAKSTAERRSSGSDISINQNKSEESEKQQPSSTTGLPKVMFNAKKADEASNPSSKILNMEKKEKVQPEAQGTVDQVADSGLAAKIKADTNAGVSTSSSDIIQNETDKQISKPVISPARFLFAGKRPSDVKELPAMDWAARYKEKLQLEAREIAQRTSESKQKTAANSTKRRASSGTTELAKSVRDIQRLAKKSLEASRMDGKAPVDFTDIMDDSAGVKIELEGPKQDIGRPSRKKEKPDDSFFAKKKRSSSSGSSNGTVQRQRQYSDRNATFDDGEKNKKKRKLKLPKKGQEITLPLTITVDGLAKLLDVPNDHLLRKMSRMGMDKLANNYLLSNEEAANIALEYNVVPIIPEDKGPELYPRPIPEDMSAHPLRPPIVTIMGHVDHGKTTLLDTLRNSSITATEAGGITQHIGAFSVELKGGQTITFLDTPGHAAFSAMRARGANATDIVVLVVAADDGVMPQTKEAIQHAQDADVPIIVAINKCDKPGVDPQRIQEGLLQYGIQTESLGGDIQAVEISALKGTGVEELSENIVTLAEVLDLRAEVDIPVQATVIESQLEKGRGNIATALVKRGTLKTGDIVVAGATWCKIRSMTDDRGKVVKSAGPACPVRIMGWKDIPKAGDMVLQAESEDQAKSVVNNRIEKRNNRERLASLEAMNENRREANSRNDQERVEEKAYKIALAKFKNGTSLKPPEKPAHMLSPAQAASRSAENDSSASNESRVLTVPVVIKGDVSGTVEAVASSLKKIPSKKIQISIISTGVGPVTESDVTMAGSGGDKGVIIAFNVKADKKTLNVAKRENVEVISSRIIYKLLEDVEKLLVSRLPPLRLEEVQGEAIVQETFDITLKNNNATNVAGCRVTVGSIIRANRIRVMRNGSEAFAGEISSLKNVKHDITEATKGQEFGVSFSGFENVKSGDIIQSLRYKDIPQNLE</sequence>
<evidence type="ECO:0000256" key="5">
    <source>
        <dbReference type="ARBA" id="ARBA00022917"/>
    </source>
</evidence>
<feature type="region of interest" description="Disordered" evidence="11">
    <location>
        <begin position="832"/>
        <end position="863"/>
    </location>
</feature>
<comment type="function">
    <text evidence="9">One of the essential components for the initiation of protein synthesis. Protects formylmethionyl-tRNA from spontaneous hydrolysis and promotes its binding to the 30S ribosomal subunits. Also involved in the hydrolysis of GTP during the formation of the 70S ribosomal complex.</text>
</comment>
<reference evidence="13" key="1">
    <citation type="submission" date="2022-07" db="EMBL/GenBank/DDBJ databases">
        <title>Phylogenomic reconstructions and comparative analyses of Kickxellomycotina fungi.</title>
        <authorList>
            <person name="Reynolds N.K."/>
            <person name="Stajich J.E."/>
            <person name="Barry K."/>
            <person name="Grigoriev I.V."/>
            <person name="Crous P."/>
            <person name="Smith M.E."/>
        </authorList>
    </citation>
    <scope>NUCLEOTIDE SEQUENCE</scope>
    <source>
        <strain evidence="13">BCRC 34882</strain>
    </source>
</reference>
<evidence type="ECO:0000256" key="4">
    <source>
        <dbReference type="ARBA" id="ARBA00022741"/>
    </source>
</evidence>
<feature type="compositionally biased region" description="Basic and acidic residues" evidence="11">
    <location>
        <begin position="407"/>
        <end position="420"/>
    </location>
</feature>
<evidence type="ECO:0000313" key="14">
    <source>
        <dbReference type="Proteomes" id="UP001151295"/>
    </source>
</evidence>
<comment type="caution">
    <text evidence="13">The sequence shown here is derived from an EMBL/GenBank/DDBJ whole genome shotgun (WGS) entry which is preliminary data.</text>
</comment>
<dbReference type="SUPFAM" id="SSF52540">
    <property type="entry name" value="P-loop containing nucleoside triphosphate hydrolases"/>
    <property type="match status" value="1"/>
</dbReference>
<dbReference type="CDD" id="cd03702">
    <property type="entry name" value="IF2_mtIF2_II"/>
    <property type="match status" value="1"/>
</dbReference>
<feature type="compositionally biased region" description="Polar residues" evidence="11">
    <location>
        <begin position="14"/>
        <end position="34"/>
    </location>
</feature>
<keyword evidence="6" id="KW-0809">Transit peptide</keyword>
<dbReference type="CDD" id="cd03692">
    <property type="entry name" value="mtIF2_IVc"/>
    <property type="match status" value="1"/>
</dbReference>
<dbReference type="EMBL" id="JANBQD010000173">
    <property type="protein sequence ID" value="KAJ1986438.1"/>
    <property type="molecule type" value="Genomic_DNA"/>
</dbReference>
<dbReference type="Gene3D" id="2.40.30.10">
    <property type="entry name" value="Translation factors"/>
    <property type="match status" value="2"/>
</dbReference>
<feature type="domain" description="Tr-type G" evidence="12">
    <location>
        <begin position="516"/>
        <end position="686"/>
    </location>
</feature>
<evidence type="ECO:0000256" key="7">
    <source>
        <dbReference type="ARBA" id="ARBA00023128"/>
    </source>
</evidence>
<dbReference type="PANTHER" id="PTHR43381">
    <property type="entry name" value="TRANSLATION INITIATION FACTOR IF-2-RELATED"/>
    <property type="match status" value="1"/>
</dbReference>
<protein>
    <recommendedName>
        <fullName evidence="10">Translation initiation factor IF-2, mitochondrial</fullName>
    </recommendedName>
</protein>
<evidence type="ECO:0000259" key="12">
    <source>
        <dbReference type="PROSITE" id="PS51722"/>
    </source>
</evidence>
<comment type="similarity">
    <text evidence="2">Belongs to the TRAFAC class translation factor GTPase superfamily. Classic translation factor GTPase family. IF-2 subfamily.</text>
</comment>
<dbReference type="InterPro" id="IPR036925">
    <property type="entry name" value="TIF_IF2_dom3_sf"/>
</dbReference>
<accession>A0ABQ8PDS4</accession>
<proteinExistence type="inferred from homology"/>
<dbReference type="InterPro" id="IPR015760">
    <property type="entry name" value="TIF_IF2"/>
</dbReference>
<dbReference type="InterPro" id="IPR005225">
    <property type="entry name" value="Small_GTP-bd"/>
</dbReference>
<dbReference type="InterPro" id="IPR000795">
    <property type="entry name" value="T_Tr_GTP-bd_dom"/>
</dbReference>
<dbReference type="Proteomes" id="UP001151295">
    <property type="component" value="Unassembled WGS sequence"/>
</dbReference>
<dbReference type="Pfam" id="PF04760">
    <property type="entry name" value="IF2_N"/>
    <property type="match status" value="1"/>
</dbReference>
<dbReference type="Gene3D" id="3.40.50.10050">
    <property type="entry name" value="Translation initiation factor IF- 2, domain 3"/>
    <property type="match status" value="1"/>
</dbReference>
<evidence type="ECO:0000256" key="3">
    <source>
        <dbReference type="ARBA" id="ARBA00022540"/>
    </source>
</evidence>
<dbReference type="InterPro" id="IPR006847">
    <property type="entry name" value="IF2_N"/>
</dbReference>
<dbReference type="InterPro" id="IPR009000">
    <property type="entry name" value="Transl_B-barrel_sf"/>
</dbReference>
<feature type="compositionally biased region" description="Basic and acidic residues" evidence="11">
    <location>
        <begin position="363"/>
        <end position="386"/>
    </location>
</feature>
<dbReference type="CDD" id="cd01887">
    <property type="entry name" value="IF2_eIF5B"/>
    <property type="match status" value="1"/>
</dbReference>
<dbReference type="Pfam" id="PF00009">
    <property type="entry name" value="GTP_EFTU"/>
    <property type="match status" value="1"/>
</dbReference>
<dbReference type="Pfam" id="PF22042">
    <property type="entry name" value="EF-G_D2"/>
    <property type="match status" value="1"/>
</dbReference>
<feature type="compositionally biased region" description="Polar residues" evidence="11">
    <location>
        <begin position="305"/>
        <end position="322"/>
    </location>
</feature>
<feature type="compositionally biased region" description="Basic residues" evidence="11">
    <location>
        <begin position="421"/>
        <end position="430"/>
    </location>
</feature>
<keyword evidence="14" id="KW-1185">Reference proteome</keyword>
<feature type="non-terminal residue" evidence="13">
    <location>
        <position position="1"/>
    </location>
</feature>
<keyword evidence="3 13" id="KW-0396">Initiation factor</keyword>
<feature type="region of interest" description="Disordered" evidence="11">
    <location>
        <begin position="363"/>
        <end position="430"/>
    </location>
</feature>
<dbReference type="PANTHER" id="PTHR43381:SF20">
    <property type="entry name" value="TRANSLATION INITIATION FACTOR IF-2, MITOCHONDRIAL"/>
    <property type="match status" value="1"/>
</dbReference>
<feature type="region of interest" description="Disordered" evidence="11">
    <location>
        <begin position="296"/>
        <end position="328"/>
    </location>
</feature>
<evidence type="ECO:0000256" key="2">
    <source>
        <dbReference type="ARBA" id="ARBA00007733"/>
    </source>
</evidence>
<gene>
    <name evidence="13" type="primary">IFM1</name>
    <name evidence="13" type="ORF">EDC05_006300</name>
</gene>
<dbReference type="InterPro" id="IPR027417">
    <property type="entry name" value="P-loop_NTPase"/>
</dbReference>
<name>A0ABQ8PDS4_9FUNG</name>
<feature type="region of interest" description="Disordered" evidence="11">
    <location>
        <begin position="1"/>
        <end position="66"/>
    </location>
</feature>
<evidence type="ECO:0000256" key="8">
    <source>
        <dbReference type="ARBA" id="ARBA00023134"/>
    </source>
</evidence>
<comment type="subcellular location">
    <subcellularLocation>
        <location evidence="1">Mitochondrion</location>
    </subcellularLocation>
</comment>
<organism evidence="13 14">
    <name type="scientific">Coemansia umbellata</name>
    <dbReference type="NCBI Taxonomy" id="1424467"/>
    <lineage>
        <taxon>Eukaryota</taxon>
        <taxon>Fungi</taxon>
        <taxon>Fungi incertae sedis</taxon>
        <taxon>Zoopagomycota</taxon>
        <taxon>Kickxellomycotina</taxon>
        <taxon>Kickxellomycetes</taxon>
        <taxon>Kickxellales</taxon>
        <taxon>Kickxellaceae</taxon>
        <taxon>Coemansia</taxon>
    </lineage>
</organism>
<dbReference type="SUPFAM" id="SSF50447">
    <property type="entry name" value="Translation proteins"/>
    <property type="match status" value="2"/>
</dbReference>
<dbReference type="NCBIfam" id="TIGR00487">
    <property type="entry name" value="IF-2"/>
    <property type="match status" value="1"/>
</dbReference>
<keyword evidence="7" id="KW-0496">Mitochondrion</keyword>
<keyword evidence="5" id="KW-0648">Protein biosynthesis</keyword>
<feature type="region of interest" description="Disordered" evidence="11">
    <location>
        <begin position="141"/>
        <end position="213"/>
    </location>
</feature>
<dbReference type="InterPro" id="IPR023115">
    <property type="entry name" value="TIF_IF2_dom3"/>
</dbReference>
<dbReference type="PROSITE" id="PS51722">
    <property type="entry name" value="G_TR_2"/>
    <property type="match status" value="1"/>
</dbReference>
<dbReference type="GO" id="GO:0003743">
    <property type="term" value="F:translation initiation factor activity"/>
    <property type="evidence" value="ECO:0007669"/>
    <property type="project" value="UniProtKB-KW"/>
</dbReference>
<dbReference type="NCBIfam" id="TIGR00231">
    <property type="entry name" value="small_GTP"/>
    <property type="match status" value="1"/>
</dbReference>
<keyword evidence="4" id="KW-0547">Nucleotide-binding</keyword>
<evidence type="ECO:0000256" key="10">
    <source>
        <dbReference type="ARBA" id="ARBA00044200"/>
    </source>
</evidence>
<keyword evidence="8" id="KW-0342">GTP-binding</keyword>